<dbReference type="EMBL" id="JASJQH010000021">
    <property type="protein sequence ID" value="KAK9768387.1"/>
    <property type="molecule type" value="Genomic_DNA"/>
</dbReference>
<dbReference type="InterPro" id="IPR045030">
    <property type="entry name" value="LYSM1-4"/>
</dbReference>
<organism evidence="3 4">
    <name type="scientific">Basidiobolus ranarum</name>
    <dbReference type="NCBI Taxonomy" id="34480"/>
    <lineage>
        <taxon>Eukaryota</taxon>
        <taxon>Fungi</taxon>
        <taxon>Fungi incertae sedis</taxon>
        <taxon>Zoopagomycota</taxon>
        <taxon>Entomophthoromycotina</taxon>
        <taxon>Basidiobolomycetes</taxon>
        <taxon>Basidiobolales</taxon>
        <taxon>Basidiobolaceae</taxon>
        <taxon>Basidiobolus</taxon>
    </lineage>
</organism>
<dbReference type="PANTHER" id="PTHR20932">
    <property type="entry name" value="LYSM AND PUTATIVE PEPTIDOGLYCAN-BINDING DOMAIN-CONTAINING PROTEIN"/>
    <property type="match status" value="1"/>
</dbReference>
<feature type="region of interest" description="Disordered" evidence="1">
    <location>
        <begin position="193"/>
        <end position="217"/>
    </location>
</feature>
<evidence type="ECO:0000313" key="3">
    <source>
        <dbReference type="EMBL" id="KAK9768387.1"/>
    </source>
</evidence>
<dbReference type="Gene3D" id="3.10.350.10">
    <property type="entry name" value="LysM domain"/>
    <property type="match status" value="1"/>
</dbReference>
<dbReference type="InterPro" id="IPR018392">
    <property type="entry name" value="LysM"/>
</dbReference>
<sequence>MAEAAHISQKSNLVNRRQRSTLEAPGNFYSTANQWFNRGLKLPEVTITNSPDSSAETVSHIQQPSTSQHLTSTVRFFDASSISTTKSNKKDVKERAINIEDTSQLNDVPDIPRIKAVVLHKVLSSDTFAGISLKYGVEVGILRRVNKLWSGDPLQFRDRIKIPLEHCTITDAELSSLNARVVSQEELDSMEALRKSTEGRSNIDSYSPRSSSSWSSSSSVLEDSREILEPLASLVSRAVDSISKPLKQSHAWTTVNNNTFRRSKKDFIIPDREEGPWIQMQPTDKSHTS</sequence>
<dbReference type="PROSITE" id="PS51782">
    <property type="entry name" value="LYSM"/>
    <property type="match status" value="1"/>
</dbReference>
<dbReference type="CDD" id="cd00118">
    <property type="entry name" value="LysM"/>
    <property type="match status" value="1"/>
</dbReference>
<feature type="region of interest" description="Disordered" evidence="1">
    <location>
        <begin position="263"/>
        <end position="289"/>
    </location>
</feature>
<evidence type="ECO:0000256" key="1">
    <source>
        <dbReference type="SAM" id="MobiDB-lite"/>
    </source>
</evidence>
<gene>
    <name evidence="3" type="ORF">K7432_001047</name>
</gene>
<dbReference type="PANTHER" id="PTHR20932:SF8">
    <property type="entry name" value="LD22649P"/>
    <property type="match status" value="1"/>
</dbReference>
<dbReference type="Pfam" id="PF01476">
    <property type="entry name" value="LysM"/>
    <property type="match status" value="1"/>
</dbReference>
<feature type="compositionally biased region" description="Basic and acidic residues" evidence="1">
    <location>
        <begin position="265"/>
        <end position="275"/>
    </location>
</feature>
<evidence type="ECO:0000259" key="2">
    <source>
        <dbReference type="PROSITE" id="PS51782"/>
    </source>
</evidence>
<protein>
    <recommendedName>
        <fullName evidence="2">LysM domain-containing protein</fullName>
    </recommendedName>
</protein>
<dbReference type="Proteomes" id="UP001479436">
    <property type="component" value="Unassembled WGS sequence"/>
</dbReference>
<reference evidence="3 4" key="1">
    <citation type="submission" date="2023-04" db="EMBL/GenBank/DDBJ databases">
        <title>Genome of Basidiobolus ranarum AG-B5.</title>
        <authorList>
            <person name="Stajich J.E."/>
            <person name="Carter-House D."/>
            <person name="Gryganskyi A."/>
        </authorList>
    </citation>
    <scope>NUCLEOTIDE SEQUENCE [LARGE SCALE GENOMIC DNA]</scope>
    <source>
        <strain evidence="3 4">AG-B5</strain>
    </source>
</reference>
<proteinExistence type="predicted"/>
<accession>A0ABR2X3P4</accession>
<keyword evidence="4" id="KW-1185">Reference proteome</keyword>
<feature type="compositionally biased region" description="Low complexity" evidence="1">
    <location>
        <begin position="202"/>
        <end position="217"/>
    </location>
</feature>
<evidence type="ECO:0000313" key="4">
    <source>
        <dbReference type="Proteomes" id="UP001479436"/>
    </source>
</evidence>
<comment type="caution">
    <text evidence="3">The sequence shown here is derived from an EMBL/GenBank/DDBJ whole genome shotgun (WGS) entry which is preliminary data.</text>
</comment>
<dbReference type="SUPFAM" id="SSF54106">
    <property type="entry name" value="LysM domain"/>
    <property type="match status" value="1"/>
</dbReference>
<feature type="domain" description="LysM" evidence="2">
    <location>
        <begin position="118"/>
        <end position="162"/>
    </location>
</feature>
<name>A0ABR2X3P4_9FUNG</name>
<dbReference type="InterPro" id="IPR036779">
    <property type="entry name" value="LysM_dom_sf"/>
</dbReference>